<sequence length="182" mass="19011">MSAYTGDVRARRRRRWPMVVAVSAALLLGVGIGIASVGLAGGEQAAAVAPPAKTVFETVTKSASPSTEKSTETVTESVPPVTETVTESAPAEPAPNAATGEPEGTGLTMGMYQVGVDTPPGRYVTDGPDPGDLMGCYWERTRDDSGEFESVITNGTPMGKASVTVEEGEFFNVDGSCMWFQE</sequence>
<feature type="region of interest" description="Disordered" evidence="1">
    <location>
        <begin position="60"/>
        <end position="105"/>
    </location>
</feature>
<comment type="caution">
    <text evidence="2">The sequence shown here is derived from an EMBL/GenBank/DDBJ whole genome shotgun (WGS) entry which is preliminary data.</text>
</comment>
<gene>
    <name evidence="2" type="ORF">ACFWGY_20970</name>
</gene>
<accession>A0ABW6G9J9</accession>
<evidence type="ECO:0000313" key="3">
    <source>
        <dbReference type="Proteomes" id="UP001598673"/>
    </source>
</evidence>
<name>A0ABW6G9J9_9PSEU</name>
<keyword evidence="3" id="KW-1185">Reference proteome</keyword>
<reference evidence="2 3" key="1">
    <citation type="submission" date="2024-09" db="EMBL/GenBank/DDBJ databases">
        <title>The Natural Products Discovery Center: Release of the First 8490 Sequenced Strains for Exploring Actinobacteria Biosynthetic Diversity.</title>
        <authorList>
            <person name="Kalkreuter E."/>
            <person name="Kautsar S.A."/>
            <person name="Yang D."/>
            <person name="Bader C.D."/>
            <person name="Teijaro C.N."/>
            <person name="Fluegel L."/>
            <person name="Davis C.M."/>
            <person name="Simpson J.R."/>
            <person name="Lauterbach L."/>
            <person name="Steele A.D."/>
            <person name="Gui C."/>
            <person name="Meng S."/>
            <person name="Li G."/>
            <person name="Viehrig K."/>
            <person name="Ye F."/>
            <person name="Su P."/>
            <person name="Kiefer A.F."/>
            <person name="Nichols A."/>
            <person name="Cepeda A.J."/>
            <person name="Yan W."/>
            <person name="Fan B."/>
            <person name="Jiang Y."/>
            <person name="Adhikari A."/>
            <person name="Zheng C.-J."/>
            <person name="Schuster L."/>
            <person name="Cowan T.M."/>
            <person name="Smanski M.J."/>
            <person name="Chevrette M.G."/>
            <person name="De Carvalho L.P.S."/>
            <person name="Shen B."/>
        </authorList>
    </citation>
    <scope>NUCLEOTIDE SEQUENCE [LARGE SCALE GENOMIC DNA]</scope>
    <source>
        <strain evidence="2 3">NPDC060353</strain>
    </source>
</reference>
<proteinExistence type="predicted"/>
<evidence type="ECO:0000313" key="2">
    <source>
        <dbReference type="EMBL" id="MFD6795806.1"/>
    </source>
</evidence>
<feature type="compositionally biased region" description="Low complexity" evidence="1">
    <location>
        <begin position="64"/>
        <end position="102"/>
    </location>
</feature>
<protein>
    <submittedName>
        <fullName evidence="2">Uncharacterized protein</fullName>
    </submittedName>
</protein>
<dbReference type="Proteomes" id="UP001598673">
    <property type="component" value="Unassembled WGS sequence"/>
</dbReference>
<evidence type="ECO:0000256" key="1">
    <source>
        <dbReference type="SAM" id="MobiDB-lite"/>
    </source>
</evidence>
<organism evidence="2 3">
    <name type="scientific">Prauserella salsuginis</name>
    <dbReference type="NCBI Taxonomy" id="387889"/>
    <lineage>
        <taxon>Bacteria</taxon>
        <taxon>Bacillati</taxon>
        <taxon>Actinomycetota</taxon>
        <taxon>Actinomycetes</taxon>
        <taxon>Pseudonocardiales</taxon>
        <taxon>Pseudonocardiaceae</taxon>
        <taxon>Prauserella</taxon>
        <taxon>Prauserella salsuginis group</taxon>
    </lineage>
</organism>
<dbReference type="EMBL" id="JBHXCV010000015">
    <property type="protein sequence ID" value="MFD6795806.1"/>
    <property type="molecule type" value="Genomic_DNA"/>
</dbReference>
<dbReference type="RefSeq" id="WP_258936577.1">
    <property type="nucleotide sequence ID" value="NZ_JANBBF010000009.1"/>
</dbReference>